<evidence type="ECO:0000256" key="1">
    <source>
        <dbReference type="SAM" id="MobiDB-lite"/>
    </source>
</evidence>
<protein>
    <submittedName>
        <fullName evidence="2">Uncharacterized protein</fullName>
    </submittedName>
</protein>
<dbReference type="Proteomes" id="UP000800035">
    <property type="component" value="Unassembled WGS sequence"/>
</dbReference>
<sequence length="146" mass="16259">MDARRPVRPPPASRRALFHPPPTQPRRQNPLNPSIHTKPSVHIATEESSPEEDLIERDAAGNYKITGPTTAMKMGIIGAGGVKSESEEAEEQERQMISMYGQENAHWDQAAILEEIKLALQASLERKVQSLECDKWMFEGEGKSKG</sequence>
<evidence type="ECO:0000313" key="2">
    <source>
        <dbReference type="EMBL" id="KAF1957457.1"/>
    </source>
</evidence>
<gene>
    <name evidence="2" type="ORF">CC80DRAFT_592718</name>
</gene>
<accession>A0A6A5U8L1</accession>
<keyword evidence="3" id="KW-1185">Reference proteome</keyword>
<dbReference type="OrthoDB" id="4188844at2759"/>
<dbReference type="AlphaFoldDB" id="A0A6A5U8L1"/>
<feature type="compositionally biased region" description="Polar residues" evidence="1">
    <location>
        <begin position="25"/>
        <end position="37"/>
    </location>
</feature>
<feature type="region of interest" description="Disordered" evidence="1">
    <location>
        <begin position="1"/>
        <end position="61"/>
    </location>
</feature>
<name>A0A6A5U8L1_9PLEO</name>
<evidence type="ECO:0000313" key="3">
    <source>
        <dbReference type="Proteomes" id="UP000800035"/>
    </source>
</evidence>
<organism evidence="2 3">
    <name type="scientific">Byssothecium circinans</name>
    <dbReference type="NCBI Taxonomy" id="147558"/>
    <lineage>
        <taxon>Eukaryota</taxon>
        <taxon>Fungi</taxon>
        <taxon>Dikarya</taxon>
        <taxon>Ascomycota</taxon>
        <taxon>Pezizomycotina</taxon>
        <taxon>Dothideomycetes</taxon>
        <taxon>Pleosporomycetidae</taxon>
        <taxon>Pleosporales</taxon>
        <taxon>Massarineae</taxon>
        <taxon>Massarinaceae</taxon>
        <taxon>Byssothecium</taxon>
    </lineage>
</organism>
<reference evidence="2" key="1">
    <citation type="journal article" date="2020" name="Stud. Mycol.">
        <title>101 Dothideomycetes genomes: a test case for predicting lifestyles and emergence of pathogens.</title>
        <authorList>
            <person name="Haridas S."/>
            <person name="Albert R."/>
            <person name="Binder M."/>
            <person name="Bloem J."/>
            <person name="Labutti K."/>
            <person name="Salamov A."/>
            <person name="Andreopoulos B."/>
            <person name="Baker S."/>
            <person name="Barry K."/>
            <person name="Bills G."/>
            <person name="Bluhm B."/>
            <person name="Cannon C."/>
            <person name="Castanera R."/>
            <person name="Culley D."/>
            <person name="Daum C."/>
            <person name="Ezra D."/>
            <person name="Gonzalez J."/>
            <person name="Henrissat B."/>
            <person name="Kuo A."/>
            <person name="Liang C."/>
            <person name="Lipzen A."/>
            <person name="Lutzoni F."/>
            <person name="Magnuson J."/>
            <person name="Mondo S."/>
            <person name="Nolan M."/>
            <person name="Ohm R."/>
            <person name="Pangilinan J."/>
            <person name="Park H.-J."/>
            <person name="Ramirez L."/>
            <person name="Alfaro M."/>
            <person name="Sun H."/>
            <person name="Tritt A."/>
            <person name="Yoshinaga Y."/>
            <person name="Zwiers L.-H."/>
            <person name="Turgeon B."/>
            <person name="Goodwin S."/>
            <person name="Spatafora J."/>
            <person name="Crous P."/>
            <person name="Grigoriev I."/>
        </authorList>
    </citation>
    <scope>NUCLEOTIDE SEQUENCE</scope>
    <source>
        <strain evidence="2">CBS 675.92</strain>
    </source>
</reference>
<proteinExistence type="predicted"/>
<dbReference type="EMBL" id="ML976989">
    <property type="protein sequence ID" value="KAF1957457.1"/>
    <property type="molecule type" value="Genomic_DNA"/>
</dbReference>